<dbReference type="NCBIfam" id="TIGR03150">
    <property type="entry name" value="fabF"/>
    <property type="match status" value="1"/>
</dbReference>
<dbReference type="SUPFAM" id="SSF53901">
    <property type="entry name" value="Thiolase-like"/>
    <property type="match status" value="2"/>
</dbReference>
<dbReference type="Pfam" id="PF00109">
    <property type="entry name" value="ketoacyl-synt"/>
    <property type="match status" value="1"/>
</dbReference>
<evidence type="ECO:0000256" key="14">
    <source>
        <dbReference type="PIRNR" id="PIRNR000447"/>
    </source>
</evidence>
<dbReference type="GO" id="GO:0004315">
    <property type="term" value="F:3-oxoacyl-[acyl-carrier-protein] synthase activity"/>
    <property type="evidence" value="ECO:0007669"/>
    <property type="project" value="UniProtKB-UniRule"/>
</dbReference>
<dbReference type="InterPro" id="IPR017568">
    <property type="entry name" value="3-oxoacyl-ACP_synth-2"/>
</dbReference>
<feature type="active site" description="For beta-ketoacyl synthase activity" evidence="15">
    <location>
        <position position="163"/>
    </location>
</feature>
<comment type="caution">
    <text evidence="19">The sequence shown here is derived from an EMBL/GenBank/DDBJ whole genome shotgun (WGS) entry which is preliminary data.</text>
</comment>
<dbReference type="InterPro" id="IPR016039">
    <property type="entry name" value="Thiolase-like"/>
</dbReference>
<feature type="domain" description="Cyclic nucleotide-binding" evidence="17">
    <location>
        <begin position="171"/>
        <end position="220"/>
    </location>
</feature>
<dbReference type="CDD" id="cd00834">
    <property type="entry name" value="KAS_I_II"/>
    <property type="match status" value="1"/>
</dbReference>
<keyword evidence="5 14" id="KW-0444">Lipid biosynthesis</keyword>
<comment type="function">
    <text evidence="11 14">Involved in the type II fatty acid elongation cycle. Catalyzes the elongation of a wide range of acyl-ACP by the addition of two carbons from malonyl-ACP to an acyl acceptor. Can efficiently catalyze the conversion of palmitoleoyl-ACP (cis-hexadec-9-enoyl-ACP) to cis-vaccenoyl-ACP (cis-octadec-11-enoyl-ACP), an essential step in the thermal regulation of fatty acid composition.</text>
</comment>
<dbReference type="PIRSF" id="PIRSF000447">
    <property type="entry name" value="KAS_II"/>
    <property type="match status" value="1"/>
</dbReference>
<dbReference type="PROSITE" id="PS00606">
    <property type="entry name" value="KS3_1"/>
    <property type="match status" value="1"/>
</dbReference>
<keyword evidence="8" id="KW-0443">Lipid metabolism</keyword>
<keyword evidence="9 14" id="KW-0275">Fatty acid biosynthesis</keyword>
<comment type="catalytic activity">
    <reaction evidence="12 14">
        <text>(9Z)-hexadecenoyl-[ACP] + malonyl-[ACP] + H(+) = 3-oxo-(11Z)-octadecenoyl-[ACP] + holo-[ACP] + CO2</text>
        <dbReference type="Rhea" id="RHEA:55040"/>
        <dbReference type="Rhea" id="RHEA-COMP:9623"/>
        <dbReference type="Rhea" id="RHEA-COMP:9685"/>
        <dbReference type="Rhea" id="RHEA-COMP:10800"/>
        <dbReference type="Rhea" id="RHEA-COMP:14074"/>
        <dbReference type="ChEBI" id="CHEBI:15378"/>
        <dbReference type="ChEBI" id="CHEBI:16526"/>
        <dbReference type="ChEBI" id="CHEBI:64479"/>
        <dbReference type="ChEBI" id="CHEBI:78449"/>
        <dbReference type="ChEBI" id="CHEBI:83989"/>
        <dbReference type="ChEBI" id="CHEBI:138538"/>
        <dbReference type="EC" id="2.3.1.179"/>
    </reaction>
</comment>
<dbReference type="SMART" id="SM00825">
    <property type="entry name" value="PKS_KS"/>
    <property type="match status" value="1"/>
</dbReference>
<evidence type="ECO:0000256" key="1">
    <source>
        <dbReference type="ARBA" id="ARBA00005194"/>
    </source>
</evidence>
<evidence type="ECO:0000256" key="12">
    <source>
        <dbReference type="ARBA" id="ARBA00047318"/>
    </source>
</evidence>
<evidence type="ECO:0000256" key="11">
    <source>
        <dbReference type="ARBA" id="ARBA00024006"/>
    </source>
</evidence>
<protein>
    <recommendedName>
        <fullName evidence="4 14">3-oxoacyl-[acyl-carrier-protein] synthase 2</fullName>
        <ecNumber evidence="3 14">2.3.1.179</ecNumber>
    </recommendedName>
</protein>
<evidence type="ECO:0000256" key="2">
    <source>
        <dbReference type="ARBA" id="ARBA00008467"/>
    </source>
</evidence>
<dbReference type="EMBL" id="MEUB01000035">
    <property type="protein sequence ID" value="OGC21849.1"/>
    <property type="molecule type" value="Genomic_DNA"/>
</dbReference>
<dbReference type="PANTHER" id="PTHR11712:SF336">
    <property type="entry name" value="3-OXOACYL-[ACYL-CARRIER-PROTEIN] SYNTHASE, MITOCHONDRIAL"/>
    <property type="match status" value="1"/>
</dbReference>
<dbReference type="InterPro" id="IPR000595">
    <property type="entry name" value="cNMP-bd_dom"/>
</dbReference>
<accession>A0A1F4SN76</accession>
<organism evidence="19 20">
    <name type="scientific">candidate division WOR-1 bacterium RIFOXYB2_FULL_37_13</name>
    <dbReference type="NCBI Taxonomy" id="1802579"/>
    <lineage>
        <taxon>Bacteria</taxon>
        <taxon>Bacillati</taxon>
        <taxon>Saganbacteria</taxon>
    </lineage>
</organism>
<dbReference type="GO" id="GO:0006633">
    <property type="term" value="P:fatty acid biosynthetic process"/>
    <property type="evidence" value="ECO:0007669"/>
    <property type="project" value="UniProtKB-UniRule"/>
</dbReference>
<dbReference type="AlphaFoldDB" id="A0A1F4SN76"/>
<dbReference type="PANTHER" id="PTHR11712">
    <property type="entry name" value="POLYKETIDE SYNTHASE-RELATED"/>
    <property type="match status" value="1"/>
</dbReference>
<keyword evidence="6 14" id="KW-0808">Transferase</keyword>
<dbReference type="Proteomes" id="UP000178417">
    <property type="component" value="Unassembled WGS sequence"/>
</dbReference>
<dbReference type="InterPro" id="IPR020841">
    <property type="entry name" value="PKS_Beta-ketoAc_synthase_dom"/>
</dbReference>
<dbReference type="FunFam" id="3.40.47.10:FF:000009">
    <property type="entry name" value="3-oxoacyl-[acyl-carrier-protein] synthase 2"/>
    <property type="match status" value="1"/>
</dbReference>
<dbReference type="NCBIfam" id="NF005589">
    <property type="entry name" value="PRK07314.1"/>
    <property type="match status" value="1"/>
</dbReference>
<evidence type="ECO:0000256" key="15">
    <source>
        <dbReference type="PIRSR" id="PIRSR000447-1"/>
    </source>
</evidence>
<evidence type="ECO:0000256" key="6">
    <source>
        <dbReference type="ARBA" id="ARBA00022679"/>
    </source>
</evidence>
<evidence type="ECO:0000256" key="5">
    <source>
        <dbReference type="ARBA" id="ARBA00022516"/>
    </source>
</evidence>
<evidence type="ECO:0000256" key="9">
    <source>
        <dbReference type="ARBA" id="ARBA00023160"/>
    </source>
</evidence>
<keyword evidence="7" id="KW-0276">Fatty acid metabolism</keyword>
<evidence type="ECO:0000259" key="17">
    <source>
        <dbReference type="PROSITE" id="PS50042"/>
    </source>
</evidence>
<evidence type="ECO:0000256" key="7">
    <source>
        <dbReference type="ARBA" id="ARBA00022832"/>
    </source>
</evidence>
<gene>
    <name evidence="19" type="ORF">A2310_01020</name>
</gene>
<evidence type="ECO:0000313" key="19">
    <source>
        <dbReference type="EMBL" id="OGC21849.1"/>
    </source>
</evidence>
<dbReference type="InterPro" id="IPR018201">
    <property type="entry name" value="Ketoacyl_synth_AS"/>
</dbReference>
<evidence type="ECO:0000313" key="20">
    <source>
        <dbReference type="Proteomes" id="UP000178417"/>
    </source>
</evidence>
<feature type="domain" description="Ketosynthase family 3 (KS3)" evidence="18">
    <location>
        <begin position="2"/>
        <end position="411"/>
    </location>
</feature>
<sequence>MKRRVVVTGLGAVTPIGLNVKEHWDNLIVGQSGIVKIDRFDPSAFACHIAGQVKNFDPHLYMDNKESKKVVRFIQFAIAASKMAVSDSSLNIDETNADRVGVLIGSGIGGVDFLEEQVIILKEKGPSRLSPFTVPYMITNMAAGLVSIHLGAKGPNSCVVTACATGTHCIGDSFRILERGDADIMIAGGSEAAICPISIGSFAAARALSTGFNDTPKKASRPFDGKRDGFVMGEGSGILVLEELEHAKARGAKIYAEIAGYGMSGDANHITAPAPGGEGAVRAMLLAIKDAGLKPENVDYINAHGTSTKLNDEYESMAIKTAFGEHARKVAVSSNKSMTGHLLGAAGAIEALSTILSIINDIAPPTINQENPDSVCDLDYVPNKARKMKIDVAISNSLGFGGHNAVLVFKKYNCL</sequence>
<name>A0A1F4SN76_UNCSA</name>
<dbReference type="InterPro" id="IPR000794">
    <property type="entry name" value="Beta-ketoacyl_synthase"/>
</dbReference>
<dbReference type="STRING" id="1802579.A2310_01020"/>
<dbReference type="InterPro" id="IPR014030">
    <property type="entry name" value="Ketoacyl_synth_N"/>
</dbReference>
<proteinExistence type="inferred from homology"/>
<dbReference type="InterPro" id="IPR014031">
    <property type="entry name" value="Ketoacyl_synth_C"/>
</dbReference>
<evidence type="ECO:0000256" key="8">
    <source>
        <dbReference type="ARBA" id="ARBA00023098"/>
    </source>
</evidence>
<dbReference type="Gene3D" id="3.40.47.10">
    <property type="match status" value="1"/>
</dbReference>
<evidence type="ECO:0000259" key="18">
    <source>
        <dbReference type="PROSITE" id="PS52004"/>
    </source>
</evidence>
<evidence type="ECO:0000256" key="13">
    <source>
        <dbReference type="ARBA" id="ARBA00047659"/>
    </source>
</evidence>
<comment type="catalytic activity">
    <reaction evidence="13 14">
        <text>a fatty acyl-[ACP] + malonyl-[ACP] + H(+) = a 3-oxoacyl-[ACP] + holo-[ACP] + CO2</text>
        <dbReference type="Rhea" id="RHEA:22836"/>
        <dbReference type="Rhea" id="RHEA-COMP:9623"/>
        <dbReference type="Rhea" id="RHEA-COMP:9685"/>
        <dbReference type="Rhea" id="RHEA-COMP:9916"/>
        <dbReference type="Rhea" id="RHEA-COMP:14125"/>
        <dbReference type="ChEBI" id="CHEBI:15378"/>
        <dbReference type="ChEBI" id="CHEBI:16526"/>
        <dbReference type="ChEBI" id="CHEBI:64479"/>
        <dbReference type="ChEBI" id="CHEBI:78449"/>
        <dbReference type="ChEBI" id="CHEBI:78776"/>
        <dbReference type="ChEBI" id="CHEBI:138651"/>
    </reaction>
</comment>
<comment type="similarity">
    <text evidence="2 14 16">Belongs to the thiolase-like superfamily. Beta-ketoacyl-ACP synthases family.</text>
</comment>
<dbReference type="GO" id="GO:0005829">
    <property type="term" value="C:cytosol"/>
    <property type="evidence" value="ECO:0007669"/>
    <property type="project" value="TreeGrafter"/>
</dbReference>
<dbReference type="Pfam" id="PF02801">
    <property type="entry name" value="Ketoacyl-synt_C"/>
    <property type="match status" value="1"/>
</dbReference>
<dbReference type="NCBIfam" id="NF004970">
    <property type="entry name" value="PRK06333.1"/>
    <property type="match status" value="1"/>
</dbReference>
<comment type="pathway">
    <text evidence="1 14">Lipid metabolism; fatty acid biosynthesis.</text>
</comment>
<dbReference type="PROSITE" id="PS50042">
    <property type="entry name" value="CNMP_BINDING_3"/>
    <property type="match status" value="1"/>
</dbReference>
<evidence type="ECO:0000256" key="10">
    <source>
        <dbReference type="ARBA" id="ARBA00023315"/>
    </source>
</evidence>
<dbReference type="EC" id="2.3.1.179" evidence="3 14"/>
<evidence type="ECO:0000256" key="3">
    <source>
        <dbReference type="ARBA" id="ARBA00012356"/>
    </source>
</evidence>
<dbReference type="UniPathway" id="UPA00094"/>
<keyword evidence="10 14" id="KW-0012">Acyltransferase</keyword>
<evidence type="ECO:0000256" key="16">
    <source>
        <dbReference type="RuleBase" id="RU003694"/>
    </source>
</evidence>
<reference evidence="19 20" key="1">
    <citation type="journal article" date="2016" name="Nat. Commun.">
        <title>Thousands of microbial genomes shed light on interconnected biogeochemical processes in an aquifer system.</title>
        <authorList>
            <person name="Anantharaman K."/>
            <person name="Brown C.T."/>
            <person name="Hug L.A."/>
            <person name="Sharon I."/>
            <person name="Castelle C.J."/>
            <person name="Probst A.J."/>
            <person name="Thomas B.C."/>
            <person name="Singh A."/>
            <person name="Wilkins M.J."/>
            <person name="Karaoz U."/>
            <person name="Brodie E.L."/>
            <person name="Williams K.H."/>
            <person name="Hubbard S.S."/>
            <person name="Banfield J.F."/>
        </authorList>
    </citation>
    <scope>NUCLEOTIDE SEQUENCE [LARGE SCALE GENOMIC DNA]</scope>
</reference>
<dbReference type="PROSITE" id="PS52004">
    <property type="entry name" value="KS3_2"/>
    <property type="match status" value="1"/>
</dbReference>
<evidence type="ECO:0000256" key="4">
    <source>
        <dbReference type="ARBA" id="ARBA00014657"/>
    </source>
</evidence>